<gene>
    <name evidence="1" type="ORF">C7S18_10115</name>
</gene>
<dbReference type="KEGG" id="xba:C7S18_10115"/>
<name>A0A2P1PRR9_9GAMM</name>
<organism evidence="1 2">
    <name type="scientific">Ahniella affigens</name>
    <dbReference type="NCBI Taxonomy" id="2021234"/>
    <lineage>
        <taxon>Bacteria</taxon>
        <taxon>Pseudomonadati</taxon>
        <taxon>Pseudomonadota</taxon>
        <taxon>Gammaproteobacteria</taxon>
        <taxon>Lysobacterales</taxon>
        <taxon>Rhodanobacteraceae</taxon>
        <taxon>Ahniella</taxon>
    </lineage>
</organism>
<dbReference type="InterPro" id="IPR056955">
    <property type="entry name" value="ORC-CDC6-like"/>
</dbReference>
<dbReference type="EMBL" id="CP027860">
    <property type="protein sequence ID" value="AVP97528.1"/>
    <property type="molecule type" value="Genomic_DNA"/>
</dbReference>
<evidence type="ECO:0000313" key="1">
    <source>
        <dbReference type="EMBL" id="AVP97528.1"/>
    </source>
</evidence>
<keyword evidence="2" id="KW-1185">Reference proteome</keyword>
<reference evidence="1 2" key="2">
    <citation type="submission" date="2018-03" db="EMBL/GenBank/DDBJ databases">
        <authorList>
            <person name="Keele B.F."/>
        </authorList>
    </citation>
    <scope>NUCLEOTIDE SEQUENCE [LARGE SCALE GENOMIC DNA]</scope>
    <source>
        <strain evidence="1 2">D13</strain>
    </source>
</reference>
<dbReference type="Proteomes" id="UP000241074">
    <property type="component" value="Chromosome"/>
</dbReference>
<dbReference type="AlphaFoldDB" id="A0A2P1PRR9"/>
<sequence>MTTEDVASTFVEHPQFSAVSKPTNAVILGCRGSGKTTLLRMLEPKARLLRARPNGVKVSLKEIGVFVPVDQAWLASIRSVTGSQPRALLQSLEVAVYSLSVARAMIDSLLEVLSSAGQLLDPLVVTEDTEVRVCEVVSHALKLGRVAKSLASLRFEIVVKIAELPSISHSAPTQDLIQLLSHLDSPGSVASQMALLLNELSGRRELKWMILCDELELANDAIRDSLIKTMRGSPGNLVFKLAMTPLPGYAGMASSEQPLPGHDFDVISLFNPRRNEGANRKALKEFCSEMWEELCRSQLRTGDPVQFQHLAAFPEVAGPLDVDSSEDASFAAVDSKAFMSLAARDASFAAYLSRKGVDPRHVDEYSGSIRDSVIRKIRPIVQCRLYYMRSGTSLKGRRSHAFYSGESRLFSLSEGHPRWIKSTLGAMLARSSGDEAVGLDVQSEEVDKSMARIIARLNALPVKPAHSLPAFNVISAVGHYFRKQVLGPVFEPEPKLSFHVDQGVPDEVVNAIESALVIGAVVPLPDKTAKSDEWSRSLVGSRFRLSFWLCPYFKLPVLNGKAESLSKILLDQGEPALEKADQMNFGF</sequence>
<dbReference type="Pfam" id="PF24389">
    <property type="entry name" value="ORC-CDC6-like"/>
    <property type="match status" value="1"/>
</dbReference>
<reference evidence="1 2" key="1">
    <citation type="submission" date="2018-03" db="EMBL/GenBank/DDBJ databases">
        <title>Ahniella affigens gen. nov., sp. nov., a gammaproteobacterium isolated from sandy soil near a stream.</title>
        <authorList>
            <person name="Ko Y."/>
            <person name="Kim J.-H."/>
        </authorList>
    </citation>
    <scope>NUCLEOTIDE SEQUENCE [LARGE SCALE GENOMIC DNA]</scope>
    <source>
        <strain evidence="1 2">D13</strain>
    </source>
</reference>
<proteinExistence type="predicted"/>
<evidence type="ECO:0000313" key="2">
    <source>
        <dbReference type="Proteomes" id="UP000241074"/>
    </source>
</evidence>
<accession>A0A2P1PRR9</accession>
<protein>
    <submittedName>
        <fullName evidence="1">Uncharacterized protein</fullName>
    </submittedName>
</protein>